<feature type="chain" id="PRO_5042272792" description="Peptidase inhibitor family I36" evidence="1">
    <location>
        <begin position="27"/>
        <end position="130"/>
    </location>
</feature>
<keyword evidence="1" id="KW-0732">Signal</keyword>
<dbReference type="RefSeq" id="WP_310369222.1">
    <property type="nucleotide sequence ID" value="NZ_JAVDYB010000001.1"/>
</dbReference>
<dbReference type="Proteomes" id="UP001183643">
    <property type="component" value="Unassembled WGS sequence"/>
</dbReference>
<organism evidence="2 3">
    <name type="scientific">Catenuloplanes atrovinosus</name>
    <dbReference type="NCBI Taxonomy" id="137266"/>
    <lineage>
        <taxon>Bacteria</taxon>
        <taxon>Bacillati</taxon>
        <taxon>Actinomycetota</taxon>
        <taxon>Actinomycetes</taxon>
        <taxon>Micromonosporales</taxon>
        <taxon>Micromonosporaceae</taxon>
        <taxon>Catenuloplanes</taxon>
    </lineage>
</organism>
<evidence type="ECO:0000313" key="2">
    <source>
        <dbReference type="EMBL" id="MDR7277018.1"/>
    </source>
</evidence>
<sequence length="130" mass="14311">MKTMRIIGTAVAALVATLLAAQPAAAAPTQATTRPGLDRAAAWDCAQGYSCYYDDIYGEVKLFTAARCGWHDLRGGSYQNRISSVANYTSGWVRVWIWRNAGYWEQHGYLYPGGVGYFDTNDIDAIDIDC</sequence>
<gene>
    <name evidence="2" type="ORF">J2S41_003796</name>
</gene>
<protein>
    <recommendedName>
        <fullName evidence="4">Peptidase inhibitor family I36</fullName>
    </recommendedName>
</protein>
<evidence type="ECO:0000313" key="3">
    <source>
        <dbReference type="Proteomes" id="UP001183643"/>
    </source>
</evidence>
<dbReference type="EMBL" id="JAVDYB010000001">
    <property type="protein sequence ID" value="MDR7277018.1"/>
    <property type="molecule type" value="Genomic_DNA"/>
</dbReference>
<accession>A0AAE4CAG0</accession>
<keyword evidence="3" id="KW-1185">Reference proteome</keyword>
<reference evidence="2" key="1">
    <citation type="submission" date="2023-07" db="EMBL/GenBank/DDBJ databases">
        <title>Sequencing the genomes of 1000 actinobacteria strains.</title>
        <authorList>
            <person name="Klenk H.-P."/>
        </authorList>
    </citation>
    <scope>NUCLEOTIDE SEQUENCE</scope>
    <source>
        <strain evidence="2">DSM 44707</strain>
    </source>
</reference>
<name>A0AAE4CAG0_9ACTN</name>
<comment type="caution">
    <text evidence="2">The sequence shown here is derived from an EMBL/GenBank/DDBJ whole genome shotgun (WGS) entry which is preliminary data.</text>
</comment>
<dbReference type="AlphaFoldDB" id="A0AAE4CAG0"/>
<evidence type="ECO:0008006" key="4">
    <source>
        <dbReference type="Google" id="ProtNLM"/>
    </source>
</evidence>
<feature type="signal peptide" evidence="1">
    <location>
        <begin position="1"/>
        <end position="26"/>
    </location>
</feature>
<proteinExistence type="predicted"/>
<evidence type="ECO:0000256" key="1">
    <source>
        <dbReference type="SAM" id="SignalP"/>
    </source>
</evidence>